<comment type="similarity">
    <text evidence="1">Belongs to the short-chain dehydrogenases/reductases (SDR) family.</text>
</comment>
<dbReference type="SUPFAM" id="SSF54373">
    <property type="entry name" value="FAD-linked reductases, C-terminal domain"/>
    <property type="match status" value="1"/>
</dbReference>
<dbReference type="Gene3D" id="3.40.50.720">
    <property type="entry name" value="NAD(P)-binding Rossmann-like Domain"/>
    <property type="match status" value="1"/>
</dbReference>
<evidence type="ECO:0000256" key="2">
    <source>
        <dbReference type="ARBA" id="ARBA00023002"/>
    </source>
</evidence>
<dbReference type="InterPro" id="IPR002347">
    <property type="entry name" value="SDR_fam"/>
</dbReference>
<feature type="compositionally biased region" description="Polar residues" evidence="3">
    <location>
        <begin position="651"/>
        <end position="681"/>
    </location>
</feature>
<feature type="region of interest" description="Disordered" evidence="3">
    <location>
        <begin position="633"/>
        <end position="690"/>
    </location>
</feature>
<reference evidence="5" key="1">
    <citation type="journal article" date="2020" name="bioRxiv">
        <title>Genomic and phenotypic heterogeneity of clinical isolates of the human pathogens Aspergillus fumigatus, Aspergillus lentulus and Aspergillus fumigatiaffinis.</title>
        <authorList>
            <person name="dos Santos R.A.C."/>
            <person name="Steenwyk J.L."/>
            <person name="Rivero-Menendez O."/>
            <person name="Mead M.E."/>
            <person name="Silva L.P."/>
            <person name="Bastos R.W."/>
            <person name="Alastruey-Izquierdo A."/>
            <person name="Goldman G.H."/>
            <person name="Rokas A."/>
        </authorList>
    </citation>
    <scope>NUCLEOTIDE SEQUENCE</scope>
    <source>
        <strain evidence="5">CNM-CM8927</strain>
    </source>
</reference>
<gene>
    <name evidence="5" type="ORF">CNMCM8927_007308</name>
</gene>
<dbReference type="PANTHER" id="PTHR43157:SF31">
    <property type="entry name" value="PHOSPHATIDYLINOSITOL-GLYCAN BIOSYNTHESIS CLASS F PROTEIN"/>
    <property type="match status" value="1"/>
</dbReference>
<dbReference type="InterPro" id="IPR007867">
    <property type="entry name" value="GMC_OxRtase_C"/>
</dbReference>
<dbReference type="InterPro" id="IPR036291">
    <property type="entry name" value="NAD(P)-bd_dom_sf"/>
</dbReference>
<organism evidence="5 6">
    <name type="scientific">Aspergillus lentulus</name>
    <dbReference type="NCBI Taxonomy" id="293939"/>
    <lineage>
        <taxon>Eukaryota</taxon>
        <taxon>Fungi</taxon>
        <taxon>Dikarya</taxon>
        <taxon>Ascomycota</taxon>
        <taxon>Pezizomycotina</taxon>
        <taxon>Eurotiomycetes</taxon>
        <taxon>Eurotiomycetidae</taxon>
        <taxon>Eurotiales</taxon>
        <taxon>Aspergillaceae</taxon>
        <taxon>Aspergillus</taxon>
        <taxon>Aspergillus subgen. Fumigati</taxon>
    </lineage>
</organism>
<dbReference type="AlphaFoldDB" id="A0AAN5YMW8"/>
<evidence type="ECO:0000313" key="6">
    <source>
        <dbReference type="Proteomes" id="UP000649114"/>
    </source>
</evidence>
<proteinExistence type="inferred from homology"/>
<dbReference type="PRINTS" id="PR00081">
    <property type="entry name" value="GDHRDH"/>
</dbReference>
<evidence type="ECO:0000259" key="4">
    <source>
        <dbReference type="Pfam" id="PF05199"/>
    </source>
</evidence>
<dbReference type="Gene3D" id="3.30.560.10">
    <property type="entry name" value="Glucose Oxidase, domain 3"/>
    <property type="match status" value="2"/>
</dbReference>
<dbReference type="Pfam" id="PF00106">
    <property type="entry name" value="adh_short"/>
    <property type="match status" value="1"/>
</dbReference>
<reference evidence="5" key="2">
    <citation type="submission" date="2020-04" db="EMBL/GenBank/DDBJ databases">
        <authorList>
            <person name="Santos R.A.C."/>
            <person name="Steenwyk J.L."/>
            <person name="Rivero-Menendez O."/>
            <person name="Mead M.E."/>
            <person name="Silva L.P."/>
            <person name="Bastos R.W."/>
            <person name="Alastruey-Izquierdo A."/>
            <person name="Goldman G.H."/>
            <person name="Rokas A."/>
        </authorList>
    </citation>
    <scope>NUCLEOTIDE SEQUENCE</scope>
    <source>
        <strain evidence="5">CNM-CM8927</strain>
    </source>
</reference>
<dbReference type="InterPro" id="IPR036188">
    <property type="entry name" value="FAD/NAD-bd_sf"/>
</dbReference>
<keyword evidence="2" id="KW-0560">Oxidoreductase</keyword>
<evidence type="ECO:0000256" key="3">
    <source>
        <dbReference type="SAM" id="MobiDB-lite"/>
    </source>
</evidence>
<sequence length="690" mass="74484">MSSQQILPSETVIHRYGTSLVGKTILITGVSGDSIAGELAVQLSAARPHLLILSARAEERITPIVEKIKSIAPNVNTRFLNMDLGDMSSIRKAFDTLQDIPRIDHLACVAGVMVPPYGTTKDGFETQFGVNYLANFLLVKLLLPKVRAAGAGSSIIIVASSAARSGKVDFEDVGFGEGKTYNPLVAYSQSNAARVMFVKSLAEKLGDQGIRVFSIDPGAVRSGLQRYFTPEFQEMVAGIMASGGLVDLDGRPIEMPPWTTKSEGAATIITGMIDPTIQGHNGAFLHNNAVAGDELNSHILNHDNQVKLWKLTASTSSGRYSNPTCPVSERSGVSNPDILAQHSIPLVVNLTTVGETFQDQINTQSIYTSNAFYTGQGTYLGNPTVSDIFGSNTTNVANDVKNNLANYAAKVSAASNSTMSAANLLALFKIQYDSVFENPAPIAEMLGWDMQQQIGSGKFICKIFDTARMSEHTTGESTPGYTTLPSDATDAWWASWINSATRVNFCLVGTAAMMPRDMGGVVDTNLMVYGTANVRVVDGILVTHLGKDGVLRTLCSDYEALNTRGLKPQQIENVLACLPPEVIQSEDFHNVDGIKVINYSYMTFTDPNDLESLPITVDDMYVLAFDIWRGPQFEPESQGGPSGTDRGFDSNAPSRRSGNTFNPGGSASSKRPQQGMYQDTSQENRRPLPR</sequence>
<dbReference type="SUPFAM" id="SSF51905">
    <property type="entry name" value="FAD/NAD(P)-binding domain"/>
    <property type="match status" value="1"/>
</dbReference>
<dbReference type="Pfam" id="PF05199">
    <property type="entry name" value="GMC_oxred_C"/>
    <property type="match status" value="1"/>
</dbReference>
<name>A0AAN5YMW8_ASPLE</name>
<dbReference type="GO" id="GO:0016614">
    <property type="term" value="F:oxidoreductase activity, acting on CH-OH group of donors"/>
    <property type="evidence" value="ECO:0007669"/>
    <property type="project" value="InterPro"/>
</dbReference>
<dbReference type="Proteomes" id="UP000649114">
    <property type="component" value="Unassembled WGS sequence"/>
</dbReference>
<feature type="domain" description="Glucose-methanol-choline oxidoreductase C-terminal" evidence="4">
    <location>
        <begin position="456"/>
        <end position="539"/>
    </location>
</feature>
<evidence type="ECO:0000313" key="5">
    <source>
        <dbReference type="EMBL" id="KAF4204575.1"/>
    </source>
</evidence>
<dbReference type="Gene3D" id="3.50.50.60">
    <property type="entry name" value="FAD/NAD(P)-binding domain"/>
    <property type="match status" value="1"/>
</dbReference>
<dbReference type="PANTHER" id="PTHR43157">
    <property type="entry name" value="PHOSPHATIDYLINOSITOL-GLYCAN BIOSYNTHESIS CLASS F PROTEIN-RELATED"/>
    <property type="match status" value="1"/>
</dbReference>
<evidence type="ECO:0000256" key="1">
    <source>
        <dbReference type="ARBA" id="ARBA00006484"/>
    </source>
</evidence>
<protein>
    <recommendedName>
        <fullName evidence="4">Glucose-methanol-choline oxidoreductase C-terminal domain-containing protein</fullName>
    </recommendedName>
</protein>
<dbReference type="EMBL" id="JAAAPU010000057">
    <property type="protein sequence ID" value="KAF4204575.1"/>
    <property type="molecule type" value="Genomic_DNA"/>
</dbReference>
<dbReference type="SUPFAM" id="SSF51735">
    <property type="entry name" value="NAD(P)-binding Rossmann-fold domains"/>
    <property type="match status" value="1"/>
</dbReference>
<accession>A0AAN5YMW8</accession>
<comment type="caution">
    <text evidence="5">The sequence shown here is derived from an EMBL/GenBank/DDBJ whole genome shotgun (WGS) entry which is preliminary data.</text>
</comment>